<accession>A0A644ZXZ1</accession>
<evidence type="ECO:0000313" key="1">
    <source>
        <dbReference type="EMBL" id="MPM45288.1"/>
    </source>
</evidence>
<organism evidence="1">
    <name type="scientific">bioreactor metagenome</name>
    <dbReference type="NCBI Taxonomy" id="1076179"/>
    <lineage>
        <taxon>unclassified sequences</taxon>
        <taxon>metagenomes</taxon>
        <taxon>ecological metagenomes</taxon>
    </lineage>
</organism>
<name>A0A644ZXZ1_9ZZZZ</name>
<gene>
    <name evidence="1" type="ORF">SDC9_91974</name>
</gene>
<comment type="caution">
    <text evidence="1">The sequence shown here is derived from an EMBL/GenBank/DDBJ whole genome shotgun (WGS) entry which is preliminary data.</text>
</comment>
<dbReference type="EMBL" id="VSSQ01010816">
    <property type="protein sequence ID" value="MPM45288.1"/>
    <property type="molecule type" value="Genomic_DNA"/>
</dbReference>
<dbReference type="AlphaFoldDB" id="A0A644ZXZ1"/>
<sequence length="154" mass="17920">MNFSQGGFFVYFYKLLIDALSLHLHDALAQVCRREVHRLHIVLDNRKLNVRVHKGNTFNFREDIPSFGLVRFQELATGRHIKEYVFYRDCSSHSAKDGFLAFYLRSGNLQPCPHFILRTPGFKFYVRDSRYGCECFTTKTPGVQGKEIFGGFNL</sequence>
<protein>
    <submittedName>
        <fullName evidence="1">Uncharacterized protein</fullName>
    </submittedName>
</protein>
<proteinExistence type="predicted"/>
<reference evidence="1" key="1">
    <citation type="submission" date="2019-08" db="EMBL/GenBank/DDBJ databases">
        <authorList>
            <person name="Kucharzyk K."/>
            <person name="Murdoch R.W."/>
            <person name="Higgins S."/>
            <person name="Loffler F."/>
        </authorList>
    </citation>
    <scope>NUCLEOTIDE SEQUENCE</scope>
</reference>